<dbReference type="RefSeq" id="WP_284486479.1">
    <property type="nucleotide sequence ID" value="NZ_JASNJE010000021.1"/>
</dbReference>
<comment type="caution">
    <text evidence="1">The sequence shown here is derived from an EMBL/GenBank/DDBJ whole genome shotgun (WGS) entry which is preliminary data.</text>
</comment>
<evidence type="ECO:0000313" key="2">
    <source>
        <dbReference type="Proteomes" id="UP001227126"/>
    </source>
</evidence>
<evidence type="ECO:0000313" key="1">
    <source>
        <dbReference type="EMBL" id="MDK3074546.1"/>
    </source>
</evidence>
<protein>
    <recommendedName>
        <fullName evidence="3">Glycosyl transferases group 1</fullName>
    </recommendedName>
</protein>
<reference evidence="1 2" key="1">
    <citation type="submission" date="2023-05" db="EMBL/GenBank/DDBJ databases">
        <title>Sedimentitalea sp. nov. JM2-8.</title>
        <authorList>
            <person name="Huang J."/>
        </authorList>
    </citation>
    <scope>NUCLEOTIDE SEQUENCE [LARGE SCALE GENOMIC DNA]</scope>
    <source>
        <strain evidence="1 2">JM2-8</strain>
    </source>
</reference>
<dbReference type="SUPFAM" id="SSF53756">
    <property type="entry name" value="UDP-Glycosyltransferase/glycogen phosphorylase"/>
    <property type="match status" value="1"/>
</dbReference>
<dbReference type="Proteomes" id="UP001227126">
    <property type="component" value="Unassembled WGS sequence"/>
</dbReference>
<name>A0ABT7FHD3_9RHOB</name>
<organism evidence="1 2">
    <name type="scientific">Sedimentitalea xiamensis</name>
    <dbReference type="NCBI Taxonomy" id="3050037"/>
    <lineage>
        <taxon>Bacteria</taxon>
        <taxon>Pseudomonadati</taxon>
        <taxon>Pseudomonadota</taxon>
        <taxon>Alphaproteobacteria</taxon>
        <taxon>Rhodobacterales</taxon>
        <taxon>Paracoccaceae</taxon>
        <taxon>Sedimentitalea</taxon>
    </lineage>
</organism>
<sequence>MTRFMHPVPGFDTVLHIAHKEWHGIRQSVAYAPGHKLLIPAESALESEQDEFKVRKSIGDVIERLGITHVMFQGYSDNADMVLIYLRARFGPGLGCFAINHVTTSQFDNYFEMVMLDRMFTRVRHGMLDGIASVKPDFGKVFPEIWEGLILNYAPHLPQFDLPPASGSTDLYAPLAADWRKNMFTNVLAAELAGNVDRIKVTNIPYGLENLVPLKKLKYVGFLKDYDLFAEMADSAAVLLATLAECQPMTQLEAMAVGTPALTGPLRLAEFAADPLTGLTTTTNLDSPALLAADIERLVGACISDPDAMAGMIRDHLDRRHALASDRYREFLGL</sequence>
<keyword evidence="2" id="KW-1185">Reference proteome</keyword>
<evidence type="ECO:0008006" key="3">
    <source>
        <dbReference type="Google" id="ProtNLM"/>
    </source>
</evidence>
<accession>A0ABT7FHD3</accession>
<dbReference type="Pfam" id="PF13692">
    <property type="entry name" value="Glyco_trans_1_4"/>
    <property type="match status" value="1"/>
</dbReference>
<gene>
    <name evidence="1" type="ORF">QO034_15720</name>
</gene>
<dbReference type="EMBL" id="JASNJE010000021">
    <property type="protein sequence ID" value="MDK3074546.1"/>
    <property type="molecule type" value="Genomic_DNA"/>
</dbReference>
<proteinExistence type="predicted"/>
<dbReference type="Gene3D" id="3.40.50.2000">
    <property type="entry name" value="Glycogen Phosphorylase B"/>
    <property type="match status" value="1"/>
</dbReference>